<sequence length="79" mass="7952">MNDPDQEVHLGGSGRNAQRKSLPSAVLDDVVDAEPLSGKAVNDVSRLTLADGTRLVLKGSVGGAVGPVPIRGGAAARPP</sequence>
<evidence type="ECO:0000313" key="2">
    <source>
        <dbReference type="EMBL" id="MPY48018.1"/>
    </source>
</evidence>
<dbReference type="RefSeq" id="WP_152859550.1">
    <property type="nucleotide sequence ID" value="NZ_VMNX01000008.1"/>
</dbReference>
<protein>
    <submittedName>
        <fullName evidence="2">Uncharacterized protein</fullName>
    </submittedName>
</protein>
<comment type="caution">
    <text evidence="2">The sequence shown here is derived from an EMBL/GenBank/DDBJ whole genome shotgun (WGS) entry which is preliminary data.</text>
</comment>
<organism evidence="2 3">
    <name type="scientific">Streptomyces acidicola</name>
    <dbReference type="NCBI Taxonomy" id="2596892"/>
    <lineage>
        <taxon>Bacteria</taxon>
        <taxon>Bacillati</taxon>
        <taxon>Actinomycetota</taxon>
        <taxon>Actinomycetes</taxon>
        <taxon>Kitasatosporales</taxon>
        <taxon>Streptomycetaceae</taxon>
        <taxon>Streptomyces</taxon>
    </lineage>
</organism>
<dbReference type="AlphaFoldDB" id="A0A5N8WNC2"/>
<evidence type="ECO:0000313" key="3">
    <source>
        <dbReference type="Proteomes" id="UP000373149"/>
    </source>
</evidence>
<evidence type="ECO:0000256" key="1">
    <source>
        <dbReference type="SAM" id="MobiDB-lite"/>
    </source>
</evidence>
<name>A0A5N8WNC2_9ACTN</name>
<gene>
    <name evidence="2" type="ORF">FPZ41_05195</name>
</gene>
<dbReference type="EMBL" id="VMNX01000008">
    <property type="protein sequence ID" value="MPY48018.1"/>
    <property type="molecule type" value="Genomic_DNA"/>
</dbReference>
<reference evidence="2 3" key="1">
    <citation type="submission" date="2019-09" db="EMBL/GenBank/DDBJ databases">
        <authorList>
            <person name="Duangmal K."/>
            <person name="Teo W.F.A."/>
            <person name="Lipun K."/>
        </authorList>
    </citation>
    <scope>NUCLEOTIDE SEQUENCE [LARGE SCALE GENOMIC DNA]</scope>
    <source>
        <strain evidence="2 3">K1PN6</strain>
    </source>
</reference>
<keyword evidence="3" id="KW-1185">Reference proteome</keyword>
<dbReference type="Proteomes" id="UP000373149">
    <property type="component" value="Unassembled WGS sequence"/>
</dbReference>
<feature type="region of interest" description="Disordered" evidence="1">
    <location>
        <begin position="1"/>
        <end position="23"/>
    </location>
</feature>
<accession>A0A5N8WNC2</accession>
<proteinExistence type="predicted"/>